<sequence>MKVLLSEIEQNITADALEEAQELVSFTQEYAINLVEEGYYHCISRQPDYHVEITIKKDGLAVPKCQCTVFKRTKQCKHAIAALLLLRDQIQRSNRSKKKSNQEQLVTDEVLKKLNVTELRAFLSSYALSHSIFRAEILSNYLHLIRNPNYHSLFMDIAPLDKYGQVRLNRNSIKTVRSVSSTLLRQAQQLLKDRALAETLQILEASILHLHRLWMKLPQFQEQLMVELRMAYKIFESLCAQQMAPRLQIRAINLSMEICNREGYVFPSGMRPLLSITEPFLLEEKTRKAAFLLAEKKIRSGIQIIQWATLLYRWTRLWSIRFSNEALVKQLETSLPAIILESAQQSRHDDVLYLMSHLKPEKYPDAIIKSSLQAGLKSARLMADNDMMINLAYRLALNHLDMDAWDFLKEKDPSKADRILHIIEDMYQAGSDQAADELLLNGWQMTGQGLKIIQRLRAMGQLEHLVSFDFILKDKFRAELEDAYAEYIVSVREMYGGVNARQKLNTIFAHLKTIDLFQSVSMKVKEMENPGREETLKIKPTIKGFVFDLDGVIVDTAVHHFSAWTKIMKELGVDIEEADDEHTRGAGRMESFQYLLDRYDVHLTEDEKQYWAARKNDIYVEAINTITSADLLPGALSFLSASKDLGLLLALGSASKNAKPVIEKLGVKDYFDAILDGNDAKASKPDPEIFINAVAALKLEPAQVVVFEDAVKGVQAALSAGCYAVGIGDPTTLSAAQIVMSGLDQLSPSTIIERLV</sequence>
<comment type="catalytic activity">
    <reaction evidence="7">
        <text>beta-D-glucose 1-phosphate = beta-D-glucose 6-phosphate</text>
        <dbReference type="Rhea" id="RHEA:20113"/>
        <dbReference type="ChEBI" id="CHEBI:57684"/>
        <dbReference type="ChEBI" id="CHEBI:58247"/>
        <dbReference type="EC" id="5.4.2.6"/>
    </reaction>
</comment>
<evidence type="ECO:0000256" key="4">
    <source>
        <dbReference type="ARBA" id="ARBA00022842"/>
    </source>
</evidence>
<dbReference type="GO" id="GO:0008270">
    <property type="term" value="F:zinc ion binding"/>
    <property type="evidence" value="ECO:0007669"/>
    <property type="project" value="UniProtKB-KW"/>
</dbReference>
<dbReference type="EC" id="5.4.2.6" evidence="8"/>
<evidence type="ECO:0000256" key="12">
    <source>
        <dbReference type="PIRSR" id="PIRSR610972-3"/>
    </source>
</evidence>
<dbReference type="SUPFAM" id="SSF56784">
    <property type="entry name" value="HAD-like"/>
    <property type="match status" value="1"/>
</dbReference>
<evidence type="ECO:0000259" key="15">
    <source>
        <dbReference type="PROSITE" id="PS50966"/>
    </source>
</evidence>
<dbReference type="CDD" id="cd02598">
    <property type="entry name" value="HAD_BPGM"/>
    <property type="match status" value="1"/>
</dbReference>
<dbReference type="InterPro" id="IPR010972">
    <property type="entry name" value="Beta-PGM"/>
</dbReference>
<dbReference type="InterPro" id="IPR036412">
    <property type="entry name" value="HAD-like_sf"/>
</dbReference>
<evidence type="ECO:0000256" key="3">
    <source>
        <dbReference type="ARBA" id="ARBA00022723"/>
    </source>
</evidence>
<accession>A0A9D7SVR2</accession>
<feature type="binding site" evidence="12">
    <location>
        <position position="548"/>
    </location>
    <ligand>
        <name>Mg(2+)</name>
        <dbReference type="ChEBI" id="CHEBI:18420"/>
    </ligand>
</feature>
<evidence type="ECO:0000256" key="10">
    <source>
        <dbReference type="PIRSR" id="PIRSR610972-1"/>
    </source>
</evidence>
<dbReference type="Gene3D" id="3.40.50.1000">
    <property type="entry name" value="HAD superfamily/HAD-like"/>
    <property type="match status" value="1"/>
</dbReference>
<feature type="binding site" evidence="11">
    <location>
        <position position="615"/>
    </location>
    <ligand>
        <name>substrate</name>
    </ligand>
</feature>
<dbReference type="Gene3D" id="1.10.150.240">
    <property type="entry name" value="Putative phosphatase, domain 2"/>
    <property type="match status" value="1"/>
</dbReference>
<dbReference type="GO" id="GO:0008801">
    <property type="term" value="F:beta-phosphoglucomutase activity"/>
    <property type="evidence" value="ECO:0007669"/>
    <property type="project" value="UniProtKB-EC"/>
</dbReference>
<feature type="binding site" evidence="12">
    <location>
        <position position="708"/>
    </location>
    <ligand>
        <name>Mg(2+)</name>
        <dbReference type="ChEBI" id="CHEBI:18420"/>
    </ligand>
</feature>
<evidence type="ECO:0000256" key="11">
    <source>
        <dbReference type="PIRSR" id="PIRSR610972-2"/>
    </source>
</evidence>
<dbReference type="GO" id="GO:0000287">
    <property type="term" value="F:magnesium ion binding"/>
    <property type="evidence" value="ECO:0007669"/>
    <property type="project" value="InterPro"/>
</dbReference>
<feature type="active site" description="Nucleophile" evidence="10">
    <location>
        <position position="548"/>
    </location>
</feature>
<evidence type="ECO:0000256" key="2">
    <source>
        <dbReference type="ARBA" id="ARBA00022553"/>
    </source>
</evidence>
<dbReference type="Pfam" id="PF00702">
    <property type="entry name" value="Hydrolase"/>
    <property type="match status" value="1"/>
</dbReference>
<feature type="binding site" evidence="11">
    <location>
        <position position="564"/>
    </location>
    <ligand>
        <name>substrate</name>
    </ligand>
</feature>
<evidence type="ECO:0000256" key="14">
    <source>
        <dbReference type="PROSITE-ProRule" id="PRU00325"/>
    </source>
</evidence>
<evidence type="ECO:0000256" key="8">
    <source>
        <dbReference type="ARBA" id="ARBA00044968"/>
    </source>
</evidence>
<feature type="binding site" evidence="11">
    <location>
        <position position="591"/>
    </location>
    <ligand>
        <name>substrate</name>
    </ligand>
</feature>
<evidence type="ECO:0000256" key="1">
    <source>
        <dbReference type="ARBA" id="ARBA00006171"/>
    </source>
</evidence>
<keyword evidence="14" id="KW-0863">Zinc-finger</keyword>
<proteinExistence type="inferred from homology"/>
<comment type="caution">
    <text evidence="16">The sequence shown here is derived from an EMBL/GenBank/DDBJ whole genome shotgun (WGS) entry which is preliminary data.</text>
</comment>
<dbReference type="PANTHER" id="PTHR46193">
    <property type="entry name" value="6-PHOSPHOGLUCONATE PHOSPHATASE"/>
    <property type="match status" value="1"/>
</dbReference>
<dbReference type="EMBL" id="JADKGY010000029">
    <property type="protein sequence ID" value="MBK9984002.1"/>
    <property type="molecule type" value="Genomic_DNA"/>
</dbReference>
<keyword evidence="6" id="KW-0119">Carbohydrate metabolism</keyword>
<keyword evidence="4 12" id="KW-0460">Magnesium</keyword>
<dbReference type="SFLD" id="SFLDG01129">
    <property type="entry name" value="C1.5:_HAD__Beta-PGM__Phosphata"/>
    <property type="match status" value="1"/>
</dbReference>
<feature type="binding site" evidence="11">
    <location>
        <position position="684"/>
    </location>
    <ligand>
        <name>substrate</name>
    </ligand>
</feature>
<evidence type="ECO:0000256" key="5">
    <source>
        <dbReference type="ARBA" id="ARBA00023235"/>
    </source>
</evidence>
<feature type="binding site" evidence="12">
    <location>
        <position position="550"/>
    </location>
    <ligand>
        <name>Mg(2+)</name>
        <dbReference type="ChEBI" id="CHEBI:18420"/>
    </ligand>
</feature>
<comment type="similarity">
    <text evidence="1">Belongs to the HAD-like hydrolase superfamily. CbbY/CbbZ/Gph/YieH family.</text>
</comment>
<evidence type="ECO:0000256" key="9">
    <source>
        <dbReference type="ARBA" id="ARBA00044991"/>
    </source>
</evidence>
<feature type="site" description="Important for catalytic activity and assists the phosphoryl transfer reaction to Asp8 by balancing charge and orienting the reacting groups" evidence="13">
    <location>
        <position position="653"/>
    </location>
</feature>
<name>A0A9D7SVR2_9BACT</name>
<feature type="binding site" evidence="11">
    <location>
        <begin position="548"/>
        <end position="550"/>
    </location>
    <ligand>
        <name>substrate</name>
    </ligand>
</feature>
<evidence type="ECO:0000256" key="6">
    <source>
        <dbReference type="ARBA" id="ARBA00023277"/>
    </source>
</evidence>
<feature type="binding site" evidence="12">
    <location>
        <position position="709"/>
    </location>
    <ligand>
        <name>Mg(2+)</name>
        <dbReference type="ChEBI" id="CHEBI:18420"/>
    </ligand>
</feature>
<comment type="cofactor">
    <cofactor evidence="12">
        <name>Mg(2+)</name>
        <dbReference type="ChEBI" id="CHEBI:18420"/>
    </cofactor>
    <text evidence="12">Binds 2 magnesium ions per subunit.</text>
</comment>
<dbReference type="Proteomes" id="UP000808337">
    <property type="component" value="Unassembled WGS sequence"/>
</dbReference>
<organism evidence="16 17">
    <name type="scientific">Candidatus Opimibacter skivensis</name>
    <dbReference type="NCBI Taxonomy" id="2982028"/>
    <lineage>
        <taxon>Bacteria</taxon>
        <taxon>Pseudomonadati</taxon>
        <taxon>Bacteroidota</taxon>
        <taxon>Saprospiria</taxon>
        <taxon>Saprospirales</taxon>
        <taxon>Saprospiraceae</taxon>
        <taxon>Candidatus Opimibacter</taxon>
    </lineage>
</organism>
<keyword evidence="3 12" id="KW-0479">Metal-binding</keyword>
<dbReference type="PROSITE" id="PS50966">
    <property type="entry name" value="ZF_SWIM"/>
    <property type="match status" value="1"/>
</dbReference>
<dbReference type="GO" id="GO:0005975">
    <property type="term" value="P:carbohydrate metabolic process"/>
    <property type="evidence" value="ECO:0007669"/>
    <property type="project" value="InterPro"/>
</dbReference>
<dbReference type="AlphaFoldDB" id="A0A9D7SVR2"/>
<feature type="site" description="Important for catalytic activity and assists the phosphoryl transfer reaction to Asp8 by balancing charge and orienting the reacting groups" evidence="13">
    <location>
        <position position="684"/>
    </location>
</feature>
<dbReference type="NCBIfam" id="TIGR01990">
    <property type="entry name" value="bPGM"/>
    <property type="match status" value="1"/>
</dbReference>
<protein>
    <recommendedName>
        <fullName evidence="9">Beta-phosphoglucomutase</fullName>
        <ecNumber evidence="8">5.4.2.6</ecNumber>
    </recommendedName>
</protein>
<dbReference type="InterPro" id="IPR051600">
    <property type="entry name" value="Beta-PGM-like"/>
</dbReference>
<evidence type="ECO:0000256" key="13">
    <source>
        <dbReference type="PIRSR" id="PIRSR610972-4"/>
    </source>
</evidence>
<feature type="binding site" evidence="11">
    <location>
        <begin position="653"/>
        <end position="657"/>
    </location>
    <ligand>
        <name>substrate</name>
    </ligand>
</feature>
<evidence type="ECO:0000313" key="17">
    <source>
        <dbReference type="Proteomes" id="UP000808337"/>
    </source>
</evidence>
<dbReference type="SFLD" id="SFLDG01135">
    <property type="entry name" value="C1.5.6:_HAD__Beta-PGM__Phospha"/>
    <property type="match status" value="1"/>
</dbReference>
<dbReference type="InterPro" id="IPR023198">
    <property type="entry name" value="PGP-like_dom2"/>
</dbReference>
<dbReference type="PRINTS" id="PR00413">
    <property type="entry name" value="HADHALOGNASE"/>
</dbReference>
<keyword evidence="14" id="KW-0862">Zinc</keyword>
<feature type="domain" description="SWIM-type" evidence="15">
    <location>
        <begin position="49"/>
        <end position="87"/>
    </location>
</feature>
<dbReference type="NCBIfam" id="TIGR02009">
    <property type="entry name" value="PGMB-YQAB-SF"/>
    <property type="match status" value="1"/>
</dbReference>
<dbReference type="SFLD" id="SFLDS00003">
    <property type="entry name" value="Haloacid_Dehalogenase"/>
    <property type="match status" value="1"/>
</dbReference>
<evidence type="ECO:0000256" key="7">
    <source>
        <dbReference type="ARBA" id="ARBA00044926"/>
    </source>
</evidence>
<reference evidence="16 17" key="1">
    <citation type="submission" date="2020-10" db="EMBL/GenBank/DDBJ databases">
        <title>Connecting structure to function with the recovery of over 1000 high-quality activated sludge metagenome-assembled genomes encoding full-length rRNA genes using long-read sequencing.</title>
        <authorList>
            <person name="Singleton C.M."/>
            <person name="Petriglieri F."/>
            <person name="Kristensen J.M."/>
            <person name="Kirkegaard R.H."/>
            <person name="Michaelsen T.Y."/>
            <person name="Andersen M.H."/>
            <person name="Karst S.M."/>
            <person name="Dueholm M.S."/>
            <person name="Nielsen P.H."/>
            <person name="Albertsen M."/>
        </authorList>
    </citation>
    <scope>NUCLEOTIDE SEQUENCE [LARGE SCALE GENOMIC DNA]</scope>
    <source>
        <strain evidence="16">Ribe_18-Q3-R11-54_MAXAC.273</strain>
    </source>
</reference>
<dbReference type="InterPro" id="IPR023214">
    <property type="entry name" value="HAD_sf"/>
</dbReference>
<dbReference type="NCBIfam" id="TIGR01509">
    <property type="entry name" value="HAD-SF-IA-v3"/>
    <property type="match status" value="1"/>
</dbReference>
<feature type="active site" description="Proton donor/acceptor" evidence="10">
    <location>
        <position position="550"/>
    </location>
</feature>
<dbReference type="InterPro" id="IPR006439">
    <property type="entry name" value="HAD-SF_hydro_IA"/>
</dbReference>
<keyword evidence="5 16" id="KW-0413">Isomerase</keyword>
<dbReference type="PANTHER" id="PTHR46193:SF18">
    <property type="entry name" value="HEXITOL PHOSPHATASE B"/>
    <property type="match status" value="1"/>
</dbReference>
<keyword evidence="2" id="KW-0597">Phosphoprotein</keyword>
<evidence type="ECO:0000313" key="16">
    <source>
        <dbReference type="EMBL" id="MBK9984002.1"/>
    </source>
</evidence>
<dbReference type="InterPro" id="IPR010976">
    <property type="entry name" value="B-phosphoglucomutase_hydrolase"/>
</dbReference>
<dbReference type="InterPro" id="IPR007527">
    <property type="entry name" value="Znf_SWIM"/>
</dbReference>
<gene>
    <name evidence="16" type="primary">pgmB</name>
    <name evidence="16" type="ORF">IPP15_16810</name>
</gene>